<dbReference type="EMBL" id="JACIBV010000001">
    <property type="protein sequence ID" value="MBB3726575.1"/>
    <property type="molecule type" value="Genomic_DNA"/>
</dbReference>
<dbReference type="InterPro" id="IPR036390">
    <property type="entry name" value="WH_DNA-bd_sf"/>
</dbReference>
<comment type="caution">
    <text evidence="5">The sequence shown here is derived from an EMBL/GenBank/DDBJ whole genome shotgun (WGS) entry which is preliminary data.</text>
</comment>
<proteinExistence type="predicted"/>
<sequence length="183" mass="20394">MTTDEPHDGVDVIISQWQRARPDLDCSPMEIIGRLSRVSRLLERAIRDHFSLHGIEPWEFDVLATLLRSGPPHVLSAGELSTAAMVSSAALTNRIDQLEKKGLVDRAVDPAHRRRVLISLTDQGLSLVNRLVEHHVANERRLLEGLSSADRDQIPVLLRRLLVSLGDTGPDMEAEAQPNQNVR</sequence>
<protein>
    <submittedName>
        <fullName evidence="5">DNA-binding MarR family transcriptional regulator</fullName>
    </submittedName>
</protein>
<dbReference type="PROSITE" id="PS50995">
    <property type="entry name" value="HTH_MARR_2"/>
    <property type="match status" value="1"/>
</dbReference>
<dbReference type="Pfam" id="PF12802">
    <property type="entry name" value="MarR_2"/>
    <property type="match status" value="1"/>
</dbReference>
<dbReference type="SUPFAM" id="SSF46785">
    <property type="entry name" value="Winged helix' DNA-binding domain"/>
    <property type="match status" value="1"/>
</dbReference>
<dbReference type="Proteomes" id="UP000579945">
    <property type="component" value="Unassembled WGS sequence"/>
</dbReference>
<dbReference type="GO" id="GO:0003700">
    <property type="term" value="F:DNA-binding transcription factor activity"/>
    <property type="evidence" value="ECO:0007669"/>
    <property type="project" value="InterPro"/>
</dbReference>
<accession>A0A7W5V301</accession>
<gene>
    <name evidence="5" type="ORF">FHR33_002435</name>
</gene>
<evidence type="ECO:0000256" key="1">
    <source>
        <dbReference type="ARBA" id="ARBA00023015"/>
    </source>
</evidence>
<dbReference type="GeneID" id="95388929"/>
<name>A0A7W5V301_9ACTN</name>
<dbReference type="InterPro" id="IPR000835">
    <property type="entry name" value="HTH_MarR-typ"/>
</dbReference>
<dbReference type="AlphaFoldDB" id="A0A7W5V301"/>
<keyword evidence="3" id="KW-0804">Transcription</keyword>
<dbReference type="PRINTS" id="PR00598">
    <property type="entry name" value="HTHMARR"/>
</dbReference>
<dbReference type="GO" id="GO:0003677">
    <property type="term" value="F:DNA binding"/>
    <property type="evidence" value="ECO:0007669"/>
    <property type="project" value="UniProtKB-KW"/>
</dbReference>
<dbReference type="SMART" id="SM00347">
    <property type="entry name" value="HTH_MARR"/>
    <property type="match status" value="1"/>
</dbReference>
<keyword evidence="2 5" id="KW-0238">DNA-binding</keyword>
<evidence type="ECO:0000313" key="6">
    <source>
        <dbReference type="Proteomes" id="UP000579945"/>
    </source>
</evidence>
<feature type="domain" description="HTH marR-type" evidence="4">
    <location>
        <begin position="28"/>
        <end position="163"/>
    </location>
</feature>
<reference evidence="5 6" key="1">
    <citation type="submission" date="2020-08" db="EMBL/GenBank/DDBJ databases">
        <title>Sequencing the genomes of 1000 actinobacteria strains.</title>
        <authorList>
            <person name="Klenk H.-P."/>
        </authorList>
    </citation>
    <scope>NUCLEOTIDE SEQUENCE [LARGE SCALE GENOMIC DNA]</scope>
    <source>
        <strain evidence="5 6">DSM 44320</strain>
    </source>
</reference>
<dbReference type="RefSeq" id="WP_183646090.1">
    <property type="nucleotide sequence ID" value="NZ_BAAAXX010000040.1"/>
</dbReference>
<organism evidence="5 6">
    <name type="scientific">Nonomuraea dietziae</name>
    <dbReference type="NCBI Taxonomy" id="65515"/>
    <lineage>
        <taxon>Bacteria</taxon>
        <taxon>Bacillati</taxon>
        <taxon>Actinomycetota</taxon>
        <taxon>Actinomycetes</taxon>
        <taxon>Streptosporangiales</taxon>
        <taxon>Streptosporangiaceae</taxon>
        <taxon>Nonomuraea</taxon>
    </lineage>
</organism>
<evidence type="ECO:0000256" key="2">
    <source>
        <dbReference type="ARBA" id="ARBA00023125"/>
    </source>
</evidence>
<evidence type="ECO:0000259" key="4">
    <source>
        <dbReference type="PROSITE" id="PS50995"/>
    </source>
</evidence>
<dbReference type="PANTHER" id="PTHR42756:SF1">
    <property type="entry name" value="TRANSCRIPTIONAL REPRESSOR OF EMRAB OPERON"/>
    <property type="match status" value="1"/>
</dbReference>
<keyword evidence="1" id="KW-0805">Transcription regulation</keyword>
<evidence type="ECO:0000256" key="3">
    <source>
        <dbReference type="ARBA" id="ARBA00023163"/>
    </source>
</evidence>
<dbReference type="PANTHER" id="PTHR42756">
    <property type="entry name" value="TRANSCRIPTIONAL REGULATOR, MARR"/>
    <property type="match status" value="1"/>
</dbReference>
<dbReference type="Gene3D" id="1.10.10.10">
    <property type="entry name" value="Winged helix-like DNA-binding domain superfamily/Winged helix DNA-binding domain"/>
    <property type="match status" value="1"/>
</dbReference>
<evidence type="ECO:0000313" key="5">
    <source>
        <dbReference type="EMBL" id="MBB3726575.1"/>
    </source>
</evidence>
<dbReference type="InterPro" id="IPR036388">
    <property type="entry name" value="WH-like_DNA-bd_sf"/>
</dbReference>
<keyword evidence="6" id="KW-1185">Reference proteome</keyword>